<reference evidence="1 2" key="1">
    <citation type="journal article" date="2016" name="Nat. Commun.">
        <title>Thousands of microbial genomes shed light on interconnected biogeochemical processes in an aquifer system.</title>
        <authorList>
            <person name="Anantharaman K."/>
            <person name="Brown C.T."/>
            <person name="Hug L.A."/>
            <person name="Sharon I."/>
            <person name="Castelle C.J."/>
            <person name="Probst A.J."/>
            <person name="Thomas B.C."/>
            <person name="Singh A."/>
            <person name="Wilkins M.J."/>
            <person name="Karaoz U."/>
            <person name="Brodie E.L."/>
            <person name="Williams K.H."/>
            <person name="Hubbard S.S."/>
            <person name="Banfield J.F."/>
        </authorList>
    </citation>
    <scope>NUCLEOTIDE SEQUENCE [LARGE SCALE GENOMIC DNA]</scope>
</reference>
<sequence length="79" mass="9051">MPKKTEREFLRELEGRAQEGKRLLQTEMMPQWAKGLGDWLVVNPWRVLVPLSVIIYGLWRGIDGVTGRELILGLFGGFP</sequence>
<dbReference type="EMBL" id="MFAK01000036">
    <property type="protein sequence ID" value="OGD74387.1"/>
    <property type="molecule type" value="Genomic_DNA"/>
</dbReference>
<accession>A0A1F5F413</accession>
<evidence type="ECO:0000313" key="1">
    <source>
        <dbReference type="EMBL" id="OGD74387.1"/>
    </source>
</evidence>
<dbReference type="Proteomes" id="UP000176191">
    <property type="component" value="Unassembled WGS sequence"/>
</dbReference>
<organism evidence="1 2">
    <name type="scientific">Candidatus Collierbacteria bacterium RIFOXYA2_FULL_46_10</name>
    <dbReference type="NCBI Taxonomy" id="1817726"/>
    <lineage>
        <taxon>Bacteria</taxon>
        <taxon>Candidatus Collieribacteriota</taxon>
    </lineage>
</organism>
<gene>
    <name evidence="1" type="ORF">A2228_02640</name>
</gene>
<evidence type="ECO:0000313" key="2">
    <source>
        <dbReference type="Proteomes" id="UP000176191"/>
    </source>
</evidence>
<name>A0A1F5F413_9BACT</name>
<proteinExistence type="predicted"/>
<dbReference type="AlphaFoldDB" id="A0A1F5F413"/>
<comment type="caution">
    <text evidence="1">The sequence shown here is derived from an EMBL/GenBank/DDBJ whole genome shotgun (WGS) entry which is preliminary data.</text>
</comment>
<protein>
    <submittedName>
        <fullName evidence="1">Uncharacterized protein</fullName>
    </submittedName>
</protein>